<evidence type="ECO:0000313" key="3">
    <source>
        <dbReference type="EMBL" id="CUS46905.1"/>
    </source>
</evidence>
<evidence type="ECO:0000256" key="1">
    <source>
        <dbReference type="SAM" id="Phobius"/>
    </source>
</evidence>
<accession>A0A160TNK5</accession>
<proteinExistence type="predicted"/>
<name>A0A160TNK5_9ZZZZ</name>
<dbReference type="InterPro" id="IPR032816">
    <property type="entry name" value="VTT_dom"/>
</dbReference>
<dbReference type="PANTHER" id="PTHR42709">
    <property type="entry name" value="ALKALINE PHOSPHATASE LIKE PROTEIN"/>
    <property type="match status" value="1"/>
</dbReference>
<protein>
    <submittedName>
        <fullName evidence="3">DedA family protein</fullName>
    </submittedName>
</protein>
<dbReference type="InterPro" id="IPR051311">
    <property type="entry name" value="DedA_domain"/>
</dbReference>
<reference evidence="3" key="1">
    <citation type="submission" date="2015-10" db="EMBL/GenBank/DDBJ databases">
        <authorList>
            <person name="Gilbert D.G."/>
        </authorList>
    </citation>
    <scope>NUCLEOTIDE SEQUENCE</scope>
</reference>
<keyword evidence="1" id="KW-0812">Transmembrane</keyword>
<organism evidence="3">
    <name type="scientific">hydrothermal vent metagenome</name>
    <dbReference type="NCBI Taxonomy" id="652676"/>
    <lineage>
        <taxon>unclassified sequences</taxon>
        <taxon>metagenomes</taxon>
        <taxon>ecological metagenomes</taxon>
    </lineage>
</organism>
<dbReference type="PANTHER" id="PTHR42709:SF2">
    <property type="entry name" value="INNER MEMBRANE PROTEIN YOHD"/>
    <property type="match status" value="1"/>
</dbReference>
<dbReference type="EMBL" id="CZQE01000410">
    <property type="protein sequence ID" value="CUS46905.1"/>
    <property type="molecule type" value="Genomic_DNA"/>
</dbReference>
<dbReference type="Pfam" id="PF09335">
    <property type="entry name" value="VTT_dom"/>
    <property type="match status" value="1"/>
</dbReference>
<keyword evidence="1" id="KW-1133">Transmembrane helix</keyword>
<feature type="domain" description="VTT" evidence="2">
    <location>
        <begin position="23"/>
        <end position="143"/>
    </location>
</feature>
<feature type="transmembrane region" description="Helical" evidence="1">
    <location>
        <begin position="158"/>
        <end position="180"/>
    </location>
</feature>
<dbReference type="AlphaFoldDB" id="A0A160TNK5"/>
<gene>
    <name evidence="3" type="ORF">MGWOODY_Smn621</name>
</gene>
<keyword evidence="1" id="KW-0472">Membrane</keyword>
<dbReference type="GO" id="GO:0005886">
    <property type="term" value="C:plasma membrane"/>
    <property type="evidence" value="ECO:0007669"/>
    <property type="project" value="TreeGrafter"/>
</dbReference>
<feature type="transmembrane region" description="Helical" evidence="1">
    <location>
        <begin position="12"/>
        <end position="33"/>
    </location>
</feature>
<sequence length="201" mass="21452">MAIEALIARYGLAAIFLGAGIEGETCVLAGGVLAHRHLLPLWGVWLAAAAGSFVADQLFFAGGRYFREHPRVRAMAAKPGFAKALVTLERHPVLFVMGFRFLYGLRTVSPIAIGTSHIHTRTFLSLNALAAAIWAALFTGIGYGFGGGIERLFGGTLSAGRLVPIAAVGIVLLIGVAQIVRWSHHRYADRCARESARVSLS</sequence>
<evidence type="ECO:0000259" key="2">
    <source>
        <dbReference type="Pfam" id="PF09335"/>
    </source>
</evidence>
<feature type="transmembrane region" description="Helical" evidence="1">
    <location>
        <begin position="126"/>
        <end position="146"/>
    </location>
</feature>
<feature type="transmembrane region" description="Helical" evidence="1">
    <location>
        <begin position="39"/>
        <end position="61"/>
    </location>
</feature>